<reference evidence="1" key="2">
    <citation type="submission" date="2020-05" db="UniProtKB">
        <authorList>
            <consortium name="Ensembl"/>
        </authorList>
    </citation>
    <scope>IDENTIFICATION</scope>
</reference>
<accession>A0A6I8S235</accession>
<dbReference type="Ensembl" id="ENSXETT00000100939">
    <property type="protein sequence ID" value="ENSXETP00000090945"/>
    <property type="gene ID" value="ENSXETG00000034877"/>
</dbReference>
<evidence type="ECO:0000313" key="1">
    <source>
        <dbReference type="Ensembl" id="ENSXETP00000090945"/>
    </source>
</evidence>
<proteinExistence type="predicted"/>
<name>A0A6I8S235_XENTR</name>
<dbReference type="Bgee" id="ENSXETG00000034877">
    <property type="expression patterns" value="Expressed in skeletal muscle tissue and 6 other cell types or tissues"/>
</dbReference>
<sequence>MALVYSKCLTARNSSVAGASLFLLYLISKRRGASG</sequence>
<organism evidence="1">
    <name type="scientific">Xenopus tropicalis</name>
    <name type="common">Western clawed frog</name>
    <name type="synonym">Silurana tropicalis</name>
    <dbReference type="NCBI Taxonomy" id="8364"/>
    <lineage>
        <taxon>Eukaryota</taxon>
        <taxon>Metazoa</taxon>
        <taxon>Chordata</taxon>
        <taxon>Craniata</taxon>
        <taxon>Vertebrata</taxon>
        <taxon>Euteleostomi</taxon>
        <taxon>Amphibia</taxon>
        <taxon>Batrachia</taxon>
        <taxon>Anura</taxon>
        <taxon>Pipoidea</taxon>
        <taxon>Pipidae</taxon>
        <taxon>Xenopodinae</taxon>
        <taxon>Xenopus</taxon>
        <taxon>Silurana</taxon>
    </lineage>
</organism>
<reference evidence="1" key="1">
    <citation type="journal article" date="2010" name="Science">
        <title>The genome of the Western clawed frog Xenopus tropicalis.</title>
        <authorList>
            <person name="Hellsten U."/>
            <person name="Harland R.M."/>
            <person name="Gilchrist M.J."/>
            <person name="Hendrix D."/>
            <person name="Jurka J."/>
            <person name="Kapitonov V."/>
            <person name="Ovcharenko I."/>
            <person name="Putnam N.H."/>
            <person name="Shu S."/>
            <person name="Taher L."/>
            <person name="Blitz I.L."/>
            <person name="Blumberg B."/>
            <person name="Dichmann D.S."/>
            <person name="Dubchak I."/>
            <person name="Amaya E."/>
            <person name="Detter J.C."/>
            <person name="Fletcher R."/>
            <person name="Gerhard D.S."/>
            <person name="Goodstein D."/>
            <person name="Graves T."/>
            <person name="Grigoriev I.V."/>
            <person name="Grimwood J."/>
            <person name="Kawashima T."/>
            <person name="Lindquist E."/>
            <person name="Lucas S.M."/>
            <person name="Mead P.E."/>
            <person name="Mitros T."/>
            <person name="Ogino H."/>
            <person name="Ohta Y."/>
            <person name="Poliakov A.V."/>
            <person name="Pollet N."/>
            <person name="Robert J."/>
            <person name="Salamov A."/>
            <person name="Sater A.K."/>
            <person name="Schmutz J."/>
            <person name="Terry A."/>
            <person name="Vize P.D."/>
            <person name="Warren W.C."/>
            <person name="Wells D."/>
            <person name="Wills A."/>
            <person name="Wilson R.K."/>
            <person name="Zimmerman L.B."/>
            <person name="Zorn A.M."/>
            <person name="Grainger R."/>
            <person name="Grammer T."/>
            <person name="Khokha M.K."/>
            <person name="Richardson P.M."/>
            <person name="Rokhsar D.S."/>
        </authorList>
    </citation>
    <scope>NUCLEOTIDE SEQUENCE [LARGE SCALE GENOMIC DNA]</scope>
    <source>
        <strain evidence="1">Nigerian</strain>
    </source>
</reference>
<dbReference type="InParanoid" id="A0A6I8S235"/>
<dbReference type="AlphaFoldDB" id="A0A6I8S235"/>
<protein>
    <submittedName>
        <fullName evidence="1">Uncharacterized protein</fullName>
    </submittedName>
</protein>